<dbReference type="Proteomes" id="UP000279029">
    <property type="component" value="Chromosome"/>
</dbReference>
<gene>
    <name evidence="1" type="ORF">PATL70BA_0988</name>
</gene>
<dbReference type="EMBL" id="LR130778">
    <property type="protein sequence ID" value="VDN46864.1"/>
    <property type="molecule type" value="Genomic_DNA"/>
</dbReference>
<evidence type="ECO:0000313" key="1">
    <source>
        <dbReference type="EMBL" id="VDN46864.1"/>
    </source>
</evidence>
<dbReference type="AlphaFoldDB" id="A0A3P7NUP1"/>
<keyword evidence="2" id="KW-1185">Reference proteome</keyword>
<protein>
    <submittedName>
        <fullName evidence="1">Uncharacterized protein</fullName>
    </submittedName>
</protein>
<accession>A0A3P7NUP1</accession>
<organism evidence="1 2">
    <name type="scientific">Petrocella atlantisensis</name>
    <dbReference type="NCBI Taxonomy" id="2173034"/>
    <lineage>
        <taxon>Bacteria</taxon>
        <taxon>Bacillati</taxon>
        <taxon>Bacillota</taxon>
        <taxon>Clostridia</taxon>
        <taxon>Lachnospirales</taxon>
        <taxon>Vallitaleaceae</taxon>
        <taxon>Petrocella</taxon>
    </lineage>
</organism>
<sequence length="52" mass="6172">MSQSEYKNKNRIITLNQCNHYTMILLNIARRVTSSYYIPLDSYRGKLAFTIK</sequence>
<proteinExistence type="predicted"/>
<reference evidence="1 2" key="1">
    <citation type="submission" date="2018-09" db="EMBL/GenBank/DDBJ databases">
        <authorList>
            <person name="Postec A."/>
        </authorList>
    </citation>
    <scope>NUCLEOTIDE SEQUENCE [LARGE SCALE GENOMIC DNA]</scope>
    <source>
        <strain evidence="1">70B-A</strain>
    </source>
</reference>
<name>A0A3P7NUP1_9FIRM</name>
<dbReference type="KEGG" id="cbar:PATL70BA_0988"/>
<evidence type="ECO:0000313" key="2">
    <source>
        <dbReference type="Proteomes" id="UP000279029"/>
    </source>
</evidence>